<dbReference type="Proteomes" id="UP001187415">
    <property type="component" value="Unassembled WGS sequence"/>
</dbReference>
<accession>A0AA88MEF3</accession>
<reference evidence="2" key="1">
    <citation type="submission" date="2023-07" db="EMBL/GenBank/DDBJ databases">
        <title>Chromosome-level Genome Assembly of Striped Snakehead (Channa striata).</title>
        <authorList>
            <person name="Liu H."/>
        </authorList>
    </citation>
    <scope>NUCLEOTIDE SEQUENCE</scope>
    <source>
        <strain evidence="2">Gz</strain>
        <tissue evidence="2">Muscle</tissue>
    </source>
</reference>
<name>A0AA88MEF3_CHASR</name>
<proteinExistence type="predicted"/>
<evidence type="ECO:0000313" key="2">
    <source>
        <dbReference type="EMBL" id="KAK2835041.1"/>
    </source>
</evidence>
<organism evidence="2 3">
    <name type="scientific">Channa striata</name>
    <name type="common">Snakehead murrel</name>
    <name type="synonym">Ophicephalus striatus</name>
    <dbReference type="NCBI Taxonomy" id="64152"/>
    <lineage>
        <taxon>Eukaryota</taxon>
        <taxon>Metazoa</taxon>
        <taxon>Chordata</taxon>
        <taxon>Craniata</taxon>
        <taxon>Vertebrata</taxon>
        <taxon>Euteleostomi</taxon>
        <taxon>Actinopterygii</taxon>
        <taxon>Neopterygii</taxon>
        <taxon>Teleostei</taxon>
        <taxon>Neoteleostei</taxon>
        <taxon>Acanthomorphata</taxon>
        <taxon>Anabantaria</taxon>
        <taxon>Anabantiformes</taxon>
        <taxon>Channoidei</taxon>
        <taxon>Channidae</taxon>
        <taxon>Channa</taxon>
    </lineage>
</organism>
<feature type="region of interest" description="Disordered" evidence="1">
    <location>
        <begin position="1"/>
        <end position="21"/>
    </location>
</feature>
<evidence type="ECO:0000313" key="3">
    <source>
        <dbReference type="Proteomes" id="UP001187415"/>
    </source>
</evidence>
<sequence length="85" mass="9695">MALSPPHLSNQNGLHQGRRHQMLPLVTKSSTGQEEFEMTNFCRCFRLNPSHAERWSHTWLLSGVGLLCISSNQQPLLPRSFILPK</sequence>
<keyword evidence="3" id="KW-1185">Reference proteome</keyword>
<protein>
    <submittedName>
        <fullName evidence="2">Uncharacterized protein</fullName>
    </submittedName>
</protein>
<dbReference type="EMBL" id="JAUPFM010000012">
    <property type="protein sequence ID" value="KAK2835041.1"/>
    <property type="molecule type" value="Genomic_DNA"/>
</dbReference>
<evidence type="ECO:0000256" key="1">
    <source>
        <dbReference type="SAM" id="MobiDB-lite"/>
    </source>
</evidence>
<gene>
    <name evidence="2" type="ORF">Q5P01_015525</name>
</gene>
<dbReference type="AlphaFoldDB" id="A0AA88MEF3"/>
<comment type="caution">
    <text evidence="2">The sequence shown here is derived from an EMBL/GenBank/DDBJ whole genome shotgun (WGS) entry which is preliminary data.</text>
</comment>